<dbReference type="SMART" id="SM00448">
    <property type="entry name" value="REC"/>
    <property type="match status" value="1"/>
</dbReference>
<dbReference type="PROSITE" id="PS50110">
    <property type="entry name" value="RESPONSE_REGULATORY"/>
    <property type="match status" value="1"/>
</dbReference>
<evidence type="ECO:0000313" key="8">
    <source>
        <dbReference type="EMBL" id="WWV65941.1"/>
    </source>
</evidence>
<feature type="domain" description="OmpR/PhoB-type" evidence="7">
    <location>
        <begin position="137"/>
        <end position="234"/>
    </location>
</feature>
<feature type="DNA-binding region" description="OmpR/PhoB-type" evidence="5">
    <location>
        <begin position="137"/>
        <end position="234"/>
    </location>
</feature>
<dbReference type="InterPro" id="IPR001867">
    <property type="entry name" value="OmpR/PhoB-type_DNA-bd"/>
</dbReference>
<keyword evidence="1 4" id="KW-0597">Phosphoprotein</keyword>
<dbReference type="Pfam" id="PF00072">
    <property type="entry name" value="Response_reg"/>
    <property type="match status" value="1"/>
</dbReference>
<dbReference type="SUPFAM" id="SSF46894">
    <property type="entry name" value="C-terminal effector domain of the bipartite response regulators"/>
    <property type="match status" value="1"/>
</dbReference>
<reference evidence="8 9" key="1">
    <citation type="submission" date="2024-02" db="EMBL/GenBank/DDBJ databases">
        <title>Whole genome sequencing of Parabacteroides sp. AD58.</title>
        <authorList>
            <person name="Chaplin A.V."/>
            <person name="Pikina A.P."/>
            <person name="Sokolova S.R."/>
            <person name="Korostin D.O."/>
            <person name="Efimov B.A."/>
        </authorList>
    </citation>
    <scope>NUCLEOTIDE SEQUENCE [LARGE SCALE GENOMIC DNA]</scope>
    <source>
        <strain evidence="8 9">AD58</strain>
    </source>
</reference>
<evidence type="ECO:0000256" key="2">
    <source>
        <dbReference type="ARBA" id="ARBA00023012"/>
    </source>
</evidence>
<accession>A0ABZ2IK59</accession>
<feature type="domain" description="Response regulatory" evidence="6">
    <location>
        <begin position="3"/>
        <end position="119"/>
    </location>
</feature>
<evidence type="ECO:0000256" key="3">
    <source>
        <dbReference type="ARBA" id="ARBA00023125"/>
    </source>
</evidence>
<dbReference type="CDD" id="cd00383">
    <property type="entry name" value="trans_reg_C"/>
    <property type="match status" value="1"/>
</dbReference>
<evidence type="ECO:0000259" key="7">
    <source>
        <dbReference type="PROSITE" id="PS51755"/>
    </source>
</evidence>
<dbReference type="Gene3D" id="1.10.10.10">
    <property type="entry name" value="Winged helix-like DNA-binding domain superfamily/Winged helix DNA-binding domain"/>
    <property type="match status" value="1"/>
</dbReference>
<dbReference type="InterPro" id="IPR011006">
    <property type="entry name" value="CheY-like_superfamily"/>
</dbReference>
<dbReference type="PROSITE" id="PS51755">
    <property type="entry name" value="OMPR_PHOB"/>
    <property type="match status" value="1"/>
</dbReference>
<dbReference type="PANTHER" id="PTHR48111">
    <property type="entry name" value="REGULATOR OF RPOS"/>
    <property type="match status" value="1"/>
</dbReference>
<dbReference type="SMART" id="SM00862">
    <property type="entry name" value="Trans_reg_C"/>
    <property type="match status" value="1"/>
</dbReference>
<dbReference type="Proteomes" id="UP001320603">
    <property type="component" value="Chromosome"/>
</dbReference>
<name>A0ABZ2IK59_9BACT</name>
<dbReference type="Gene3D" id="3.40.50.2300">
    <property type="match status" value="1"/>
</dbReference>
<evidence type="ECO:0000256" key="5">
    <source>
        <dbReference type="PROSITE-ProRule" id="PRU01091"/>
    </source>
</evidence>
<sequence length="237" mass="26566">MVRVLLVEDDKNFSFIIQNSLEQMIGGYEVVTASNGKEGLEKLAQESFDVVVSDIEMPVMDGITMVQQIRQRSSAVAIIFVTGRTQAKDVIQGYHSGADLYLKKPFLPEELDAHIQALIKLKQASASARPAAKEAEEAVYTISSYRFYPEQNKLCHADEQQSLTHKEAQILEILCREKGRVVSRDEILSSVWGTADFYSSRSLDVFLTKLRKYLSQDTRIQIKVLKGVGVCLVDSIC</sequence>
<keyword evidence="2" id="KW-0902">Two-component regulatory system</keyword>
<dbReference type="SUPFAM" id="SSF52172">
    <property type="entry name" value="CheY-like"/>
    <property type="match status" value="1"/>
</dbReference>
<evidence type="ECO:0000256" key="4">
    <source>
        <dbReference type="PROSITE-ProRule" id="PRU00169"/>
    </source>
</evidence>
<dbReference type="InterPro" id="IPR001789">
    <property type="entry name" value="Sig_transdc_resp-reg_receiver"/>
</dbReference>
<dbReference type="PANTHER" id="PTHR48111:SF40">
    <property type="entry name" value="PHOSPHATE REGULON TRANSCRIPTIONAL REGULATORY PROTEIN PHOB"/>
    <property type="match status" value="1"/>
</dbReference>
<dbReference type="InterPro" id="IPR016032">
    <property type="entry name" value="Sig_transdc_resp-reg_C-effctor"/>
</dbReference>
<dbReference type="Pfam" id="PF00486">
    <property type="entry name" value="Trans_reg_C"/>
    <property type="match status" value="1"/>
</dbReference>
<dbReference type="CDD" id="cd17574">
    <property type="entry name" value="REC_OmpR"/>
    <property type="match status" value="1"/>
</dbReference>
<feature type="modified residue" description="4-aspartylphosphate" evidence="4">
    <location>
        <position position="54"/>
    </location>
</feature>
<proteinExistence type="predicted"/>
<keyword evidence="9" id="KW-1185">Reference proteome</keyword>
<keyword evidence="3 5" id="KW-0238">DNA-binding</keyword>
<organism evidence="8 9">
    <name type="scientific">Parabacteroides absconsus</name>
    <dbReference type="NCBI Taxonomy" id="2951805"/>
    <lineage>
        <taxon>Bacteria</taxon>
        <taxon>Pseudomonadati</taxon>
        <taxon>Bacteroidota</taxon>
        <taxon>Bacteroidia</taxon>
        <taxon>Bacteroidales</taxon>
        <taxon>Tannerellaceae</taxon>
        <taxon>Parabacteroides</taxon>
    </lineage>
</organism>
<evidence type="ECO:0000313" key="9">
    <source>
        <dbReference type="Proteomes" id="UP001320603"/>
    </source>
</evidence>
<dbReference type="EMBL" id="CP146284">
    <property type="protein sequence ID" value="WWV65941.1"/>
    <property type="molecule type" value="Genomic_DNA"/>
</dbReference>
<evidence type="ECO:0000256" key="1">
    <source>
        <dbReference type="ARBA" id="ARBA00022553"/>
    </source>
</evidence>
<protein>
    <submittedName>
        <fullName evidence="8">Response regulator transcription factor</fullName>
    </submittedName>
</protein>
<evidence type="ECO:0000259" key="6">
    <source>
        <dbReference type="PROSITE" id="PS50110"/>
    </source>
</evidence>
<dbReference type="InterPro" id="IPR039420">
    <property type="entry name" value="WalR-like"/>
</dbReference>
<dbReference type="RefSeq" id="WP_251966962.1">
    <property type="nucleotide sequence ID" value="NZ_CP146284.1"/>
</dbReference>
<gene>
    <name evidence="8" type="ORF">NEE14_013215</name>
</gene>
<dbReference type="InterPro" id="IPR036388">
    <property type="entry name" value="WH-like_DNA-bd_sf"/>
</dbReference>